<feature type="compositionally biased region" description="Polar residues" evidence="4">
    <location>
        <begin position="530"/>
        <end position="539"/>
    </location>
</feature>
<feature type="region of interest" description="Disordered" evidence="4">
    <location>
        <begin position="501"/>
        <end position="543"/>
    </location>
</feature>
<feature type="region of interest" description="Disordered" evidence="4">
    <location>
        <begin position="227"/>
        <end position="307"/>
    </location>
</feature>
<sequence>MATPTDLNLIFGPLLKKSEDFKHQLAAAILAATSSNQDIESQHRRKIAALEAEIERLRGSKTPLDLYPTCTPAPNNPGIVDDLDCVAQDEHDKTLKSLQHIDKKNYLVKQRLDHSTVDSAELGKGTPRAQDDKQRELDMERAKVKEFERKFGTITRLLDLSQTVIQAVIKTSTDAARHYRKYGEDDDLWVAEMLEKGTIAVSDLDRRPTRNPWPDIATPLRHLSTSISENNIMRTRGQSIPPLTRSTASRSILPPPAEPLIQPSKPTSSPPTTQDPDATSDEEDDSDEEEAESALQKFSPTSKAIMRKPGSETLAVLHTEPLSPIHSHNADVDWEVTEDALVDIKSEPMSGHDWYSKYGYSRIVDGEQETFDLDNVTASRRGSVGIRGAGRMITTPEKDGIRTSFLTQSSLLSQRTISSGNARKGQPSASNSKLVHNEPVVISDTPEEDSALLRTPAETAKLKDPAPTINARAIPTDLLPTYTEDTAGVPSKQKLPLNPVTRTEASRATGVRNPLGEILDPNGLQEPGSIDTTNPQPSSGKKRLDNLTADEEIHDKENPPIAKNWTDLLSTPTQNNRLPPMVARSTGALKLKRKSLGSISATKKPLKRSSLVFPPHQPVAGVIEITHAAAAATPGGKRPQAGPQGNSHKKKQRTEESTTPTGAAAVKKPDNPLSPSKYRINKTKNEGFDFAFSEVVRDKARKDCLPKCVKECCRDLASGKLYEMWKPPAPYESAKFGARDSSPPDEEEAEVRNNEQYKEWNNAREKSERNLQFGRHRAQHQKAAEVMGYWESDFPTTQLLEEQRKESERRHMEKGFDRYEQATKGGMYERRA</sequence>
<dbReference type="Proteomes" id="UP001307849">
    <property type="component" value="Unassembled WGS sequence"/>
</dbReference>
<dbReference type="EMBL" id="JAVHJM010000015">
    <property type="protein sequence ID" value="KAK6497055.1"/>
    <property type="molecule type" value="Genomic_DNA"/>
</dbReference>
<keyword evidence="7" id="KW-1185">Reference proteome</keyword>
<feature type="region of interest" description="Disordered" evidence="4">
    <location>
        <begin position="734"/>
        <end position="778"/>
    </location>
</feature>
<evidence type="ECO:0000313" key="7">
    <source>
        <dbReference type="Proteomes" id="UP001307849"/>
    </source>
</evidence>
<comment type="subcellular location">
    <subcellularLocation>
        <location evidence="1">Nucleus</location>
    </subcellularLocation>
</comment>
<dbReference type="GO" id="GO:0006281">
    <property type="term" value="P:DNA repair"/>
    <property type="evidence" value="ECO:0007669"/>
    <property type="project" value="InterPro"/>
</dbReference>
<feature type="compositionally biased region" description="Low complexity" evidence="4">
    <location>
        <begin position="263"/>
        <end position="277"/>
    </location>
</feature>
<feature type="compositionally biased region" description="Polar residues" evidence="4">
    <location>
        <begin position="227"/>
        <end position="238"/>
    </location>
</feature>
<evidence type="ECO:0000259" key="5">
    <source>
        <dbReference type="Pfam" id="PF08573"/>
    </source>
</evidence>
<feature type="region of interest" description="Disordered" evidence="4">
    <location>
        <begin position="416"/>
        <end position="447"/>
    </location>
</feature>
<protein>
    <recommendedName>
        <fullName evidence="5">DNA endonuclease activator Ctp1 C-terminal domain-containing protein</fullName>
    </recommendedName>
</protein>
<keyword evidence="2" id="KW-0227">DNA damage</keyword>
<evidence type="ECO:0000256" key="4">
    <source>
        <dbReference type="SAM" id="MobiDB-lite"/>
    </source>
</evidence>
<organism evidence="6 7">
    <name type="scientific">Arthrobotrys conoides</name>
    <dbReference type="NCBI Taxonomy" id="74498"/>
    <lineage>
        <taxon>Eukaryota</taxon>
        <taxon>Fungi</taxon>
        <taxon>Dikarya</taxon>
        <taxon>Ascomycota</taxon>
        <taxon>Pezizomycotina</taxon>
        <taxon>Orbiliomycetes</taxon>
        <taxon>Orbiliales</taxon>
        <taxon>Orbiliaceae</taxon>
        <taxon>Arthrobotrys</taxon>
    </lineage>
</organism>
<evidence type="ECO:0000313" key="6">
    <source>
        <dbReference type="EMBL" id="KAK6497055.1"/>
    </source>
</evidence>
<reference evidence="6 7" key="1">
    <citation type="submission" date="2019-10" db="EMBL/GenBank/DDBJ databases">
        <authorList>
            <person name="Palmer J.M."/>
        </authorList>
    </citation>
    <scope>NUCLEOTIDE SEQUENCE [LARGE SCALE GENOMIC DNA]</scope>
    <source>
        <strain evidence="6 7">TWF506</strain>
    </source>
</reference>
<gene>
    <name evidence="6" type="ORF">TWF506_004539</name>
</gene>
<keyword evidence="3" id="KW-0539">Nucleus</keyword>
<feature type="region of interest" description="Disordered" evidence="4">
    <location>
        <begin position="631"/>
        <end position="680"/>
    </location>
</feature>
<comment type="caution">
    <text evidence="6">The sequence shown here is derived from an EMBL/GenBank/DDBJ whole genome shotgun (WGS) entry which is preliminary data.</text>
</comment>
<evidence type="ECO:0000256" key="1">
    <source>
        <dbReference type="ARBA" id="ARBA00004123"/>
    </source>
</evidence>
<feature type="region of interest" description="Disordered" evidence="4">
    <location>
        <begin position="798"/>
        <end position="832"/>
    </location>
</feature>
<dbReference type="AlphaFoldDB" id="A0AAN8NEW7"/>
<dbReference type="Pfam" id="PF08573">
    <property type="entry name" value="SAE2"/>
    <property type="match status" value="1"/>
</dbReference>
<feature type="compositionally biased region" description="Acidic residues" evidence="4">
    <location>
        <begin position="278"/>
        <end position="292"/>
    </location>
</feature>
<dbReference type="InterPro" id="IPR013882">
    <property type="entry name" value="Ctp1_C"/>
</dbReference>
<evidence type="ECO:0000256" key="2">
    <source>
        <dbReference type="ARBA" id="ARBA00022763"/>
    </source>
</evidence>
<proteinExistence type="predicted"/>
<feature type="compositionally biased region" description="Basic and acidic residues" evidence="4">
    <location>
        <begin position="750"/>
        <end position="769"/>
    </location>
</feature>
<feature type="compositionally biased region" description="Basic and acidic residues" evidence="4">
    <location>
        <begin position="801"/>
        <end position="832"/>
    </location>
</feature>
<dbReference type="GO" id="GO:0005634">
    <property type="term" value="C:nucleus"/>
    <property type="evidence" value="ECO:0007669"/>
    <property type="project" value="UniProtKB-SubCell"/>
</dbReference>
<name>A0AAN8NEW7_9PEZI</name>
<feature type="domain" description="DNA endonuclease activator Ctp1 C-terminal" evidence="5">
    <location>
        <begin position="691"/>
        <end position="798"/>
    </location>
</feature>
<accession>A0AAN8NEW7</accession>
<evidence type="ECO:0000256" key="3">
    <source>
        <dbReference type="ARBA" id="ARBA00023242"/>
    </source>
</evidence>